<keyword evidence="5 14" id="KW-0479">Metal-binding</keyword>
<protein>
    <recommendedName>
        <fullName evidence="3">P-type Cu(+) transporter</fullName>
        <ecNumber evidence="3">7.2.2.8</ecNumber>
    </recommendedName>
</protein>
<dbReference type="EC" id="7.2.2.8" evidence="3"/>
<evidence type="ECO:0000256" key="6">
    <source>
        <dbReference type="ARBA" id="ARBA00022741"/>
    </source>
</evidence>
<evidence type="ECO:0000256" key="1">
    <source>
        <dbReference type="ARBA" id="ARBA00004127"/>
    </source>
</evidence>
<evidence type="ECO:0000256" key="7">
    <source>
        <dbReference type="ARBA" id="ARBA00022796"/>
    </source>
</evidence>
<evidence type="ECO:0000256" key="9">
    <source>
        <dbReference type="ARBA" id="ARBA00022967"/>
    </source>
</evidence>
<dbReference type="SUPFAM" id="SSF81653">
    <property type="entry name" value="Calcium ATPase, transduction domain A"/>
    <property type="match status" value="1"/>
</dbReference>
<keyword evidence="11" id="KW-0186">Copper</keyword>
<proteinExistence type="inferred from homology"/>
<keyword evidence="14" id="KW-1003">Cell membrane</keyword>
<keyword evidence="4 14" id="KW-0812">Transmembrane</keyword>
<dbReference type="Pfam" id="PF00702">
    <property type="entry name" value="Hydrolase"/>
    <property type="match status" value="1"/>
</dbReference>
<comment type="subcellular location">
    <subcellularLocation>
        <location evidence="14">Cell membrane</location>
    </subcellularLocation>
    <subcellularLocation>
        <location evidence="1">Endomembrane system</location>
        <topology evidence="1">Multi-pass membrane protein</topology>
    </subcellularLocation>
</comment>
<reference evidence="16 17" key="1">
    <citation type="submission" date="2010-04" db="EMBL/GenBank/DDBJ databases">
        <authorList>
            <person name="Muzny D."/>
            <person name="Qin X."/>
            <person name="Deng J."/>
            <person name="Jiang H."/>
            <person name="Liu Y."/>
            <person name="Qu J."/>
            <person name="Song X.-Z."/>
            <person name="Zhang L."/>
            <person name="Thornton R."/>
            <person name="Coyle M."/>
            <person name="Francisco L."/>
            <person name="Jackson L."/>
            <person name="Javaid M."/>
            <person name="Korchina V."/>
            <person name="Kovar C."/>
            <person name="Mata R."/>
            <person name="Mathew T."/>
            <person name="Ngo R."/>
            <person name="Nguyen L."/>
            <person name="Nguyen N."/>
            <person name="Okwuonu G."/>
            <person name="Ongeri F."/>
            <person name="Pham C."/>
            <person name="Simmons D."/>
            <person name="Wilczek-Boney K."/>
            <person name="Hale W."/>
            <person name="Jakkamsetti A."/>
            <person name="Pham P."/>
            <person name="Ruth R."/>
            <person name="San Lucas F."/>
            <person name="Warren J."/>
            <person name="Zhang J."/>
            <person name="Zhao Z."/>
            <person name="Zhou C."/>
            <person name="Zhu D."/>
            <person name="Lee S."/>
            <person name="Bess C."/>
            <person name="Blankenburg K."/>
            <person name="Forbes L."/>
            <person name="Fu Q."/>
            <person name="Gubbala S."/>
            <person name="Hirani K."/>
            <person name="Jayaseelan J.C."/>
            <person name="Lara F."/>
            <person name="Munidasa M."/>
            <person name="Palculict T."/>
            <person name="Patil S."/>
            <person name="Pu L.-L."/>
            <person name="Saada N."/>
            <person name="Tang L."/>
            <person name="Weissenberger G."/>
            <person name="Zhu Y."/>
            <person name="Hemphill L."/>
            <person name="Shang Y."/>
            <person name="Youmans B."/>
            <person name="Ayvaz T."/>
            <person name="Ross M."/>
            <person name="Santibanez J."/>
            <person name="Aqrawi P."/>
            <person name="Gross S."/>
            <person name="Joshi V."/>
            <person name="Fowler G."/>
            <person name="Nazareth L."/>
            <person name="Reid J."/>
            <person name="Worley K."/>
            <person name="Petrosino J."/>
            <person name="Highlander S."/>
            <person name="Gibbs R."/>
            <person name="Gibbs R."/>
        </authorList>
    </citation>
    <scope>NUCLEOTIDE SEQUENCE [LARGE SCALE GENOMIC DNA]</scope>
    <source>
        <strain evidence="16 17">ATCC 11563</strain>
    </source>
</reference>
<dbReference type="InterPro" id="IPR059000">
    <property type="entry name" value="ATPase_P-type_domA"/>
</dbReference>
<sequence>MTLITLGKYLEVVSKGKTSEAIKKLMGLAPKTARVMRDGQEVEVAIDQVVTGDILVVRPGEKIPVDGEVVEGSSAVDEAMITGESIPIEKRVGDQVVGASINKNGTFQFKATKVGKDTTLAQIIQLVEEAQGSKAPIAKLADKVSGIFVPIVMALAAISGLAWYFLGQESWVFALSITISVLVIACPCALEETHKVQTIVFDKIATITEGKPVVTDIKAFDGADADVILQVAASAEVGSEHPLGEAIVAEAKDRKLILTASQDFQAIPGHGLQVSLNDRIVLLGNSKLMADHNIDLSDARAVADHLASEGKTPMFVGVDGQLLGIIAVADTVKENYVAAIQKLHRMGIEVAMITGDNKGTAEAIAKQVGIDRVFSEVLPEDKAKEVKKLQDEGLHVAMVGDGINDAPALAQANVGIAIGSGTDVAIESADIVLMRSDLMDVPTSVELSKATILNIKQNLFWAFAYNVVGIPIAMGILYLFGGPLLSPMFAGAAMSLSSVSVLLNALRLKRFKV</sequence>
<dbReference type="PRINTS" id="PR00941">
    <property type="entry name" value="CDATPASE"/>
</dbReference>
<evidence type="ECO:0000256" key="5">
    <source>
        <dbReference type="ARBA" id="ARBA00022723"/>
    </source>
</evidence>
<dbReference type="InterPro" id="IPR023298">
    <property type="entry name" value="ATPase_P-typ_TM_dom_sf"/>
</dbReference>
<dbReference type="PRINTS" id="PR00119">
    <property type="entry name" value="CATATPASE"/>
</dbReference>
<gene>
    <name evidence="16" type="primary">actP1-2</name>
    <name evidence="16" type="ORF">HMPREF0061_1230</name>
</gene>
<dbReference type="InterPro" id="IPR008250">
    <property type="entry name" value="ATPase_P-typ_transduc_dom_A_sf"/>
</dbReference>
<dbReference type="InterPro" id="IPR023299">
    <property type="entry name" value="ATPase_P-typ_cyto_dom_N"/>
</dbReference>
<comment type="catalytic activity">
    <reaction evidence="13">
        <text>Cu(+)(in) + ATP + H2O = Cu(+)(out) + ADP + phosphate + H(+)</text>
        <dbReference type="Rhea" id="RHEA:25792"/>
        <dbReference type="ChEBI" id="CHEBI:15377"/>
        <dbReference type="ChEBI" id="CHEBI:15378"/>
        <dbReference type="ChEBI" id="CHEBI:30616"/>
        <dbReference type="ChEBI" id="CHEBI:43474"/>
        <dbReference type="ChEBI" id="CHEBI:49552"/>
        <dbReference type="ChEBI" id="CHEBI:456216"/>
        <dbReference type="EC" id="7.2.2.8"/>
    </reaction>
</comment>
<evidence type="ECO:0000313" key="16">
    <source>
        <dbReference type="EMBL" id="EFG49412.1"/>
    </source>
</evidence>
<dbReference type="InterPro" id="IPR023214">
    <property type="entry name" value="HAD_sf"/>
</dbReference>
<keyword evidence="10 14" id="KW-1133">Transmembrane helix</keyword>
<evidence type="ECO:0000256" key="8">
    <source>
        <dbReference type="ARBA" id="ARBA00022840"/>
    </source>
</evidence>
<dbReference type="PANTHER" id="PTHR43520">
    <property type="entry name" value="ATP7, ISOFORM B"/>
    <property type="match status" value="1"/>
</dbReference>
<feature type="transmembrane region" description="Helical" evidence="14">
    <location>
        <begin position="459"/>
        <end position="481"/>
    </location>
</feature>
<evidence type="ECO:0000313" key="17">
    <source>
        <dbReference type="Proteomes" id="UP000003764"/>
    </source>
</evidence>
<feature type="transmembrane region" description="Helical" evidence="14">
    <location>
        <begin position="487"/>
        <end position="506"/>
    </location>
</feature>
<name>A0ABP2I6D0_AERVM</name>
<feature type="transmembrane region" description="Helical" evidence="14">
    <location>
        <begin position="144"/>
        <end position="165"/>
    </location>
</feature>
<dbReference type="PANTHER" id="PTHR43520:SF8">
    <property type="entry name" value="P-TYPE CU(+) TRANSPORTER"/>
    <property type="match status" value="1"/>
</dbReference>
<feature type="transmembrane region" description="Helical" evidence="14">
    <location>
        <begin position="171"/>
        <end position="190"/>
    </location>
</feature>
<keyword evidence="12 14" id="KW-0472">Membrane</keyword>
<accession>A0ABP2I6D0</accession>
<evidence type="ECO:0000259" key="15">
    <source>
        <dbReference type="Pfam" id="PF00122"/>
    </source>
</evidence>
<dbReference type="InterPro" id="IPR027256">
    <property type="entry name" value="P-typ_ATPase_IB"/>
</dbReference>
<evidence type="ECO:0000256" key="11">
    <source>
        <dbReference type="ARBA" id="ARBA00023008"/>
    </source>
</evidence>
<dbReference type="InterPro" id="IPR001757">
    <property type="entry name" value="P_typ_ATPase"/>
</dbReference>
<evidence type="ECO:0000256" key="3">
    <source>
        <dbReference type="ARBA" id="ARBA00012517"/>
    </source>
</evidence>
<evidence type="ECO:0000256" key="14">
    <source>
        <dbReference type="RuleBase" id="RU362081"/>
    </source>
</evidence>
<dbReference type="NCBIfam" id="TIGR01494">
    <property type="entry name" value="ATPase_P-type"/>
    <property type="match status" value="1"/>
</dbReference>
<evidence type="ECO:0000256" key="4">
    <source>
        <dbReference type="ARBA" id="ARBA00022692"/>
    </source>
</evidence>
<keyword evidence="6 14" id="KW-0547">Nucleotide-binding</keyword>
<keyword evidence="7" id="KW-0406">Ion transport</keyword>
<keyword evidence="8 14" id="KW-0067">ATP-binding</keyword>
<dbReference type="InterPro" id="IPR036412">
    <property type="entry name" value="HAD-like_sf"/>
</dbReference>
<evidence type="ECO:0000256" key="2">
    <source>
        <dbReference type="ARBA" id="ARBA00006024"/>
    </source>
</evidence>
<dbReference type="SUPFAM" id="SSF56784">
    <property type="entry name" value="HAD-like"/>
    <property type="match status" value="1"/>
</dbReference>
<dbReference type="Gene3D" id="3.40.1110.10">
    <property type="entry name" value="Calcium-transporting ATPase, cytoplasmic domain N"/>
    <property type="match status" value="1"/>
</dbReference>
<evidence type="ECO:0000256" key="13">
    <source>
        <dbReference type="ARBA" id="ARBA00049289"/>
    </source>
</evidence>
<dbReference type="Gene3D" id="2.70.150.10">
    <property type="entry name" value="Calcium-transporting ATPase, cytoplasmic transduction domain A"/>
    <property type="match status" value="1"/>
</dbReference>
<comment type="similarity">
    <text evidence="2 14">Belongs to the cation transport ATPase (P-type) (TC 3.A.3) family. Type IB subfamily.</text>
</comment>
<keyword evidence="7" id="KW-0813">Transport</keyword>
<dbReference type="SUPFAM" id="SSF81665">
    <property type="entry name" value="Calcium ATPase, transmembrane domain M"/>
    <property type="match status" value="1"/>
</dbReference>
<keyword evidence="7" id="KW-0187">Copper transport</keyword>
<keyword evidence="9" id="KW-1278">Translocase</keyword>
<dbReference type="Gene3D" id="3.40.50.1000">
    <property type="entry name" value="HAD superfamily/HAD-like"/>
    <property type="match status" value="1"/>
</dbReference>
<dbReference type="Pfam" id="PF00122">
    <property type="entry name" value="E1-E2_ATPase"/>
    <property type="match status" value="1"/>
</dbReference>
<evidence type="ECO:0000256" key="12">
    <source>
        <dbReference type="ARBA" id="ARBA00023136"/>
    </source>
</evidence>
<dbReference type="NCBIfam" id="TIGR01525">
    <property type="entry name" value="ATPase-IB_hvy"/>
    <property type="match status" value="1"/>
</dbReference>
<feature type="domain" description="P-type ATPase A" evidence="15">
    <location>
        <begin position="28"/>
        <end position="128"/>
    </location>
</feature>
<dbReference type="GO" id="GO:0016787">
    <property type="term" value="F:hydrolase activity"/>
    <property type="evidence" value="ECO:0007669"/>
    <property type="project" value="UniProtKB-KW"/>
</dbReference>
<dbReference type="EMBL" id="ADNT01000085">
    <property type="protein sequence ID" value="EFG49412.1"/>
    <property type="molecule type" value="Genomic_DNA"/>
</dbReference>
<dbReference type="CDD" id="cd02094">
    <property type="entry name" value="P-type_ATPase_Cu-like"/>
    <property type="match status" value="1"/>
</dbReference>
<keyword evidence="16" id="KW-0378">Hydrolase</keyword>
<comment type="caution">
    <text evidence="16">The sequence shown here is derived from an EMBL/GenBank/DDBJ whole genome shotgun (WGS) entry which is preliminary data.</text>
</comment>
<keyword evidence="17" id="KW-1185">Reference proteome</keyword>
<dbReference type="Proteomes" id="UP000003764">
    <property type="component" value="Unassembled WGS sequence"/>
</dbReference>
<evidence type="ECO:0000256" key="10">
    <source>
        <dbReference type="ARBA" id="ARBA00022989"/>
    </source>
</evidence>
<organism evidence="16 17">
    <name type="scientific">Aerococcus viridans (strain ATCC 11563 / DSM 20340 / CCUG 4311 / JCM 20461 / NBRC 12219 / NCTC 8251 / M1)</name>
    <dbReference type="NCBI Taxonomy" id="655812"/>
    <lineage>
        <taxon>Bacteria</taxon>
        <taxon>Bacillati</taxon>
        <taxon>Bacillota</taxon>
        <taxon>Bacilli</taxon>
        <taxon>Lactobacillales</taxon>
        <taxon>Aerococcaceae</taxon>
        <taxon>Aerococcus</taxon>
    </lineage>
</organism>